<keyword evidence="2" id="KW-1185">Reference proteome</keyword>
<accession>A0A8J3F549</accession>
<dbReference type="InterPro" id="IPR027405">
    <property type="entry name" value="YidB-like"/>
</dbReference>
<reference evidence="1" key="2">
    <citation type="submission" date="2020-09" db="EMBL/GenBank/DDBJ databases">
        <authorList>
            <person name="Sun Q."/>
            <person name="Sedlacek I."/>
        </authorList>
    </citation>
    <scope>NUCLEOTIDE SEQUENCE</scope>
    <source>
        <strain evidence="1">CCM 7664</strain>
    </source>
</reference>
<dbReference type="SUPFAM" id="SSF140804">
    <property type="entry name" value="YidB-like"/>
    <property type="match status" value="1"/>
</dbReference>
<comment type="caution">
    <text evidence="1">The sequence shown here is derived from an EMBL/GenBank/DDBJ whole genome shotgun (WGS) entry which is preliminary data.</text>
</comment>
<dbReference type="InterPro" id="IPR045372">
    <property type="entry name" value="YidB"/>
</dbReference>
<organism evidence="1 2">
    <name type="scientific">Oxalicibacterium solurbis</name>
    <dbReference type="NCBI Taxonomy" id="69280"/>
    <lineage>
        <taxon>Bacteria</taxon>
        <taxon>Pseudomonadati</taxon>
        <taxon>Pseudomonadota</taxon>
        <taxon>Betaproteobacteria</taxon>
        <taxon>Burkholderiales</taxon>
        <taxon>Oxalobacteraceae</taxon>
        <taxon>Oxalicibacterium</taxon>
    </lineage>
</organism>
<gene>
    <name evidence="1" type="ORF">GCM10011430_23160</name>
</gene>
<dbReference type="Proteomes" id="UP000627205">
    <property type="component" value="Unassembled WGS sequence"/>
</dbReference>
<dbReference type="Gene3D" id="1.10.10.690">
    <property type="entry name" value="YidB-like"/>
    <property type="match status" value="1"/>
</dbReference>
<sequence>MGLLDNLTNMTAGALGKDGGGGLLPIVLKQLANYPGGIQGLIANFQQGGLGEIVQSWIGSGANLPVTADQLGSVLAPSTVDNIAAESGQSKPAVLEALTGLLPKIVDQATEGGNVPASGSFDASALLGMLTKLG</sequence>
<dbReference type="Pfam" id="PF20159">
    <property type="entry name" value="YidB"/>
    <property type="match status" value="1"/>
</dbReference>
<dbReference type="EMBL" id="BMDP01000003">
    <property type="protein sequence ID" value="GGI55142.1"/>
    <property type="molecule type" value="Genomic_DNA"/>
</dbReference>
<evidence type="ECO:0008006" key="3">
    <source>
        <dbReference type="Google" id="ProtNLM"/>
    </source>
</evidence>
<reference evidence="1" key="1">
    <citation type="journal article" date="2014" name="Int. J. Syst. Evol. Microbiol.">
        <title>Complete genome sequence of Corynebacterium casei LMG S-19264T (=DSM 44701T), isolated from a smear-ripened cheese.</title>
        <authorList>
            <consortium name="US DOE Joint Genome Institute (JGI-PGF)"/>
            <person name="Walter F."/>
            <person name="Albersmeier A."/>
            <person name="Kalinowski J."/>
            <person name="Ruckert C."/>
        </authorList>
    </citation>
    <scope>NUCLEOTIDE SEQUENCE</scope>
    <source>
        <strain evidence="1">CCM 7664</strain>
    </source>
</reference>
<dbReference type="RefSeq" id="WP_188421900.1">
    <property type="nucleotide sequence ID" value="NZ_BMDP01000003.1"/>
</dbReference>
<proteinExistence type="predicted"/>
<name>A0A8J3F549_9BURK</name>
<dbReference type="AlphaFoldDB" id="A0A8J3F549"/>
<evidence type="ECO:0000313" key="2">
    <source>
        <dbReference type="Proteomes" id="UP000627205"/>
    </source>
</evidence>
<evidence type="ECO:0000313" key="1">
    <source>
        <dbReference type="EMBL" id="GGI55142.1"/>
    </source>
</evidence>
<protein>
    <recommendedName>
        <fullName evidence="3">DUF937 domain-containing protein</fullName>
    </recommendedName>
</protein>